<evidence type="ECO:0000256" key="1">
    <source>
        <dbReference type="SAM" id="Phobius"/>
    </source>
</evidence>
<dbReference type="PANTHER" id="PTHR30012:SF0">
    <property type="entry name" value="TYPE II SECRETION SYSTEM PROTEIN F-RELATED"/>
    <property type="match status" value="1"/>
</dbReference>
<keyword evidence="1" id="KW-1133">Transmembrane helix</keyword>
<dbReference type="InterPro" id="IPR003004">
    <property type="entry name" value="GspF/PilC"/>
</dbReference>
<organism evidence="2 3">
    <name type="scientific">Aporhodopirellula rubra</name>
    <dbReference type="NCBI Taxonomy" id="980271"/>
    <lineage>
        <taxon>Bacteria</taxon>
        <taxon>Pseudomonadati</taxon>
        <taxon>Planctomycetota</taxon>
        <taxon>Planctomycetia</taxon>
        <taxon>Pirellulales</taxon>
        <taxon>Pirellulaceae</taxon>
        <taxon>Aporhodopirellula</taxon>
    </lineage>
</organism>
<protein>
    <recommendedName>
        <fullName evidence="4">Type II secretion system protein GspF domain-containing protein</fullName>
    </recommendedName>
</protein>
<gene>
    <name evidence="2" type="ORF">FHS27_000024</name>
</gene>
<evidence type="ECO:0008006" key="4">
    <source>
        <dbReference type="Google" id="ProtNLM"/>
    </source>
</evidence>
<reference evidence="2 3" key="1">
    <citation type="submission" date="2020-08" db="EMBL/GenBank/DDBJ databases">
        <title>Genomic Encyclopedia of Type Strains, Phase III (KMG-III): the genomes of soil and plant-associated and newly described type strains.</title>
        <authorList>
            <person name="Whitman W."/>
        </authorList>
    </citation>
    <scope>NUCLEOTIDE SEQUENCE [LARGE SCALE GENOMIC DNA]</scope>
    <source>
        <strain evidence="2 3">CECT 8075</strain>
    </source>
</reference>
<evidence type="ECO:0000313" key="3">
    <source>
        <dbReference type="Proteomes" id="UP000536179"/>
    </source>
</evidence>
<comment type="caution">
    <text evidence="2">The sequence shown here is derived from an EMBL/GenBank/DDBJ whole genome shotgun (WGS) entry which is preliminary data.</text>
</comment>
<proteinExistence type="predicted"/>
<keyword evidence="3" id="KW-1185">Reference proteome</keyword>
<name>A0A7W5DTT5_9BACT</name>
<dbReference type="Proteomes" id="UP000536179">
    <property type="component" value="Unassembled WGS sequence"/>
</dbReference>
<dbReference type="RefSeq" id="WP_184300113.1">
    <property type="nucleotide sequence ID" value="NZ_JACHXU010000001.1"/>
</dbReference>
<feature type="transmembrane region" description="Helical" evidence="1">
    <location>
        <begin position="136"/>
        <end position="158"/>
    </location>
</feature>
<accession>A0A7W5DTT5</accession>
<dbReference type="EMBL" id="JACHXU010000001">
    <property type="protein sequence ID" value="MBB3204260.1"/>
    <property type="molecule type" value="Genomic_DNA"/>
</dbReference>
<feature type="transmembrane region" description="Helical" evidence="1">
    <location>
        <begin position="178"/>
        <end position="208"/>
    </location>
</feature>
<keyword evidence="1" id="KW-0812">Transmembrane</keyword>
<evidence type="ECO:0000313" key="2">
    <source>
        <dbReference type="EMBL" id="MBB3204260.1"/>
    </source>
</evidence>
<dbReference type="PANTHER" id="PTHR30012">
    <property type="entry name" value="GENERAL SECRETION PATHWAY PROTEIN"/>
    <property type="match status" value="1"/>
</dbReference>
<sequence>MTDNDMTLSPETQWIDTWLPHRDKIVSALTLTSDVISGSPRRKLRQLADEVAFVDNEMDVLKNPLALEIFLHLESIPNATGDFDPLDSSHSLASSTKPEPAAPTENIESRIEAAVNAVVLSHLKVQSRGQRVLTMIAYPLIVLTVCTGVLVLTSLLVVPTFEQMFDEFGLQLPFFTQTLFAIAAVIQSPMTYLGLASVGACVGLLAWLRWGSTSPLHRRSGASGTSVNLHGSGPRTTRGAWADWAWHVSLLMRAGLGKTEAIEMAGAASQQSWLARGSRFWADAIRNGDDPFHGVTHFRKVPCHLLADALGLDVALTQHVRPPNTSSRTAAIDTTSLKQYQAGVLRDIAELYWDRDQRGTVWRLGWVSPLIVFGVGFIIWFVVIALFAPLVSLITGLS</sequence>
<feature type="transmembrane region" description="Helical" evidence="1">
    <location>
        <begin position="364"/>
        <end position="388"/>
    </location>
</feature>
<dbReference type="AlphaFoldDB" id="A0A7W5DTT5"/>
<keyword evidence="1" id="KW-0472">Membrane</keyword>